<organism evidence="1 2">
    <name type="scientific">Guyanagaster necrorhizus</name>
    <dbReference type="NCBI Taxonomy" id="856835"/>
    <lineage>
        <taxon>Eukaryota</taxon>
        <taxon>Fungi</taxon>
        <taxon>Dikarya</taxon>
        <taxon>Basidiomycota</taxon>
        <taxon>Agaricomycotina</taxon>
        <taxon>Agaricomycetes</taxon>
        <taxon>Agaricomycetidae</taxon>
        <taxon>Agaricales</taxon>
        <taxon>Marasmiineae</taxon>
        <taxon>Physalacriaceae</taxon>
        <taxon>Guyanagaster</taxon>
    </lineage>
</organism>
<name>A0A9P8AUB3_9AGAR</name>
<gene>
    <name evidence="1" type="ORF">BT62DRAFT_764703</name>
</gene>
<dbReference type="AlphaFoldDB" id="A0A9P8AUB3"/>
<keyword evidence="2" id="KW-1185">Reference proteome</keyword>
<reference evidence="1" key="1">
    <citation type="submission" date="2020-11" db="EMBL/GenBank/DDBJ databases">
        <title>Adaptations for nitrogen fixation in a non-lichenized fungal sporocarp promotes dispersal by wood-feeding termites.</title>
        <authorList>
            <consortium name="DOE Joint Genome Institute"/>
            <person name="Koch R.A."/>
            <person name="Yoon G."/>
            <person name="Arayal U."/>
            <person name="Lail K."/>
            <person name="Amirebrahimi M."/>
            <person name="Labutti K."/>
            <person name="Lipzen A."/>
            <person name="Riley R."/>
            <person name="Barry K."/>
            <person name="Henrissat B."/>
            <person name="Grigoriev I.V."/>
            <person name="Herr J.R."/>
            <person name="Aime M.C."/>
        </authorList>
    </citation>
    <scope>NUCLEOTIDE SEQUENCE</scope>
    <source>
        <strain evidence="1">MCA 3950</strain>
    </source>
</reference>
<dbReference type="GeneID" id="66104494"/>
<evidence type="ECO:0000313" key="2">
    <source>
        <dbReference type="Proteomes" id="UP000812287"/>
    </source>
</evidence>
<evidence type="ECO:0000313" key="1">
    <source>
        <dbReference type="EMBL" id="KAG7448309.1"/>
    </source>
</evidence>
<proteinExistence type="predicted"/>
<dbReference type="RefSeq" id="XP_043041809.1">
    <property type="nucleotide sequence ID" value="XM_043182198.1"/>
</dbReference>
<comment type="caution">
    <text evidence="1">The sequence shown here is derived from an EMBL/GenBank/DDBJ whole genome shotgun (WGS) entry which is preliminary data.</text>
</comment>
<protein>
    <submittedName>
        <fullName evidence="1">Uncharacterized protein</fullName>
    </submittedName>
</protein>
<dbReference type="EMBL" id="MU250530">
    <property type="protein sequence ID" value="KAG7448309.1"/>
    <property type="molecule type" value="Genomic_DNA"/>
</dbReference>
<accession>A0A9P8AUB3</accession>
<dbReference type="Proteomes" id="UP000812287">
    <property type="component" value="Unassembled WGS sequence"/>
</dbReference>
<sequence length="123" mass="13917">MPVHRFAHFLNSVNVCWCQLLPLLSSSWIRGAFFRLAAISLQCRLLGGLISSDHLDLSRLPHSDSRVIMATNWKIETSAITKLQKCSWLLPLLSCSRKCFLLLSSFDYRYINIFSSAGGVREA</sequence>